<accession>A0A2I1C6U4</accession>
<dbReference type="Proteomes" id="UP000234474">
    <property type="component" value="Unassembled WGS sequence"/>
</dbReference>
<evidence type="ECO:0000256" key="4">
    <source>
        <dbReference type="ARBA" id="ARBA00022833"/>
    </source>
</evidence>
<dbReference type="InterPro" id="IPR002524">
    <property type="entry name" value="Cation_efflux"/>
</dbReference>
<evidence type="ECO:0000256" key="2">
    <source>
        <dbReference type="ARBA" id="ARBA00008873"/>
    </source>
</evidence>
<comment type="subcellular location">
    <subcellularLocation>
        <location evidence="1">Membrane</location>
        <topology evidence="1">Multi-pass membrane protein</topology>
    </subcellularLocation>
</comment>
<dbReference type="GO" id="GO:0006882">
    <property type="term" value="P:intracellular zinc ion homeostasis"/>
    <property type="evidence" value="ECO:0007669"/>
    <property type="project" value="TreeGrafter"/>
</dbReference>
<reference evidence="10" key="1">
    <citation type="journal article" date="2018" name="Proc. Natl. Acad. Sci. U.S.A.">
        <title>Linking secondary metabolites to gene clusters through genome sequencing of six diverse Aspergillus species.</title>
        <authorList>
            <person name="Kaerboelling I."/>
            <person name="Vesth T.C."/>
            <person name="Frisvad J.C."/>
            <person name="Nybo J.L."/>
            <person name="Theobald S."/>
            <person name="Kuo A."/>
            <person name="Bowyer P."/>
            <person name="Matsuda Y."/>
            <person name="Mondo S."/>
            <person name="Lyhne E.K."/>
            <person name="Kogle M.E."/>
            <person name="Clum A."/>
            <person name="Lipzen A."/>
            <person name="Salamov A."/>
            <person name="Ngan C.Y."/>
            <person name="Daum C."/>
            <person name="Chiniquy J."/>
            <person name="Barry K."/>
            <person name="LaButti K."/>
            <person name="Haridas S."/>
            <person name="Simmons B.A."/>
            <person name="Magnuson J.K."/>
            <person name="Mortensen U.H."/>
            <person name="Larsen T.O."/>
            <person name="Grigoriev I.V."/>
            <person name="Baker S.E."/>
            <person name="Andersen M.R."/>
        </authorList>
    </citation>
    <scope>NUCLEOTIDE SEQUENCE [LARGE SCALE GENOMIC DNA]</scope>
    <source>
        <strain evidence="10">IBT 16806</strain>
    </source>
</reference>
<dbReference type="SUPFAM" id="SSF161111">
    <property type="entry name" value="Cation efflux protein transmembrane domain-like"/>
    <property type="match status" value="1"/>
</dbReference>
<dbReference type="InterPro" id="IPR027469">
    <property type="entry name" value="Cation_efflux_TMD_sf"/>
</dbReference>
<dbReference type="RefSeq" id="XP_024681901.1">
    <property type="nucleotide sequence ID" value="XM_024830043.1"/>
</dbReference>
<dbReference type="Pfam" id="PF01545">
    <property type="entry name" value="Cation_efflux"/>
    <property type="match status" value="1"/>
</dbReference>
<feature type="transmembrane region" description="Helical" evidence="7">
    <location>
        <begin position="188"/>
        <end position="216"/>
    </location>
</feature>
<gene>
    <name evidence="9" type="ORF">P174DRAFT_461738</name>
</gene>
<organism evidence="9 10">
    <name type="scientific">Aspergillus novofumigatus (strain IBT 16806)</name>
    <dbReference type="NCBI Taxonomy" id="1392255"/>
    <lineage>
        <taxon>Eukaryota</taxon>
        <taxon>Fungi</taxon>
        <taxon>Dikarya</taxon>
        <taxon>Ascomycota</taxon>
        <taxon>Pezizomycotina</taxon>
        <taxon>Eurotiomycetes</taxon>
        <taxon>Eurotiomycetidae</taxon>
        <taxon>Eurotiales</taxon>
        <taxon>Aspergillaceae</taxon>
        <taxon>Aspergillus</taxon>
        <taxon>Aspergillus subgen. Fumigati</taxon>
    </lineage>
</organism>
<comment type="caution">
    <text evidence="9">The sequence shown here is derived from an EMBL/GenBank/DDBJ whole genome shotgun (WGS) entry which is preliminary data.</text>
</comment>
<dbReference type="NCBIfam" id="TIGR01297">
    <property type="entry name" value="CDF"/>
    <property type="match status" value="1"/>
</dbReference>
<name>A0A2I1C6U4_ASPN1</name>
<dbReference type="PANTHER" id="PTHR45820:SF5">
    <property type="entry name" value="DIFFUSION FACILITATOR FAMILY METAL ION TRANSPORTER, PUTATIVE-RELATED"/>
    <property type="match status" value="1"/>
</dbReference>
<feature type="transmembrane region" description="Helical" evidence="7">
    <location>
        <begin position="37"/>
        <end position="58"/>
    </location>
</feature>
<dbReference type="OrthoDB" id="9944568at2759"/>
<keyword evidence="5 7" id="KW-1133">Transmembrane helix</keyword>
<feature type="domain" description="Cation efflux protein transmembrane" evidence="8">
    <location>
        <begin position="12"/>
        <end position="253"/>
    </location>
</feature>
<keyword evidence="3 7" id="KW-0812">Transmembrane</keyword>
<feature type="transmembrane region" description="Helical" evidence="7">
    <location>
        <begin position="228"/>
        <end position="245"/>
    </location>
</feature>
<dbReference type="GeneID" id="36537369"/>
<evidence type="ECO:0000259" key="8">
    <source>
        <dbReference type="Pfam" id="PF01545"/>
    </source>
</evidence>
<keyword evidence="10" id="KW-1185">Reference proteome</keyword>
<dbReference type="Gene3D" id="1.20.1510.10">
    <property type="entry name" value="Cation efflux protein transmembrane domain"/>
    <property type="match status" value="1"/>
</dbReference>
<dbReference type="AlphaFoldDB" id="A0A2I1C6U4"/>
<dbReference type="EMBL" id="MSZS01000005">
    <property type="protein sequence ID" value="PKX93306.1"/>
    <property type="molecule type" value="Genomic_DNA"/>
</dbReference>
<keyword evidence="4" id="KW-0862">Zinc</keyword>
<feature type="transmembrane region" description="Helical" evidence="7">
    <location>
        <begin position="79"/>
        <end position="101"/>
    </location>
</feature>
<evidence type="ECO:0000313" key="9">
    <source>
        <dbReference type="EMBL" id="PKX93306.1"/>
    </source>
</evidence>
<dbReference type="VEuPathDB" id="FungiDB:P174DRAFT_461738"/>
<evidence type="ECO:0000256" key="7">
    <source>
        <dbReference type="SAM" id="Phobius"/>
    </source>
</evidence>
<evidence type="ECO:0000256" key="6">
    <source>
        <dbReference type="ARBA" id="ARBA00023136"/>
    </source>
</evidence>
<sequence>MALSISRSQRLIMVIGISSCFFLTEISIGLYTHSLALLADAFHYLTDLIGFVVALSALKLSEIDDPPKILAFGWQRAPLLGAFFNGALLFALGISILLQAVERFISLHNSCSLLDALAWVSISSVLLFFTAGFPFWMRGLVANIESLDDSSHAHRHALDASTDSSIRAEVEANIGLPPKRTKSSCRDVGILGVLLHIIGDAVNNLGVMIAALVIWFSKFEGRYYADPGASLWIAFIIILSSLPLLRKTGSILLGCTPSGVNLNDLRSDLEKIQGVLSIHEINVWHISQHKSLAVIGVLVTDQHVPGFTKLISMVNECCQKYGIQSVALRQMLRSQELSLAVVDRI</sequence>
<evidence type="ECO:0000256" key="5">
    <source>
        <dbReference type="ARBA" id="ARBA00022989"/>
    </source>
</evidence>
<proteinExistence type="inferred from homology"/>
<dbReference type="GO" id="GO:0005385">
    <property type="term" value="F:zinc ion transmembrane transporter activity"/>
    <property type="evidence" value="ECO:0007669"/>
    <property type="project" value="TreeGrafter"/>
</dbReference>
<dbReference type="STRING" id="1392255.A0A2I1C6U4"/>
<comment type="similarity">
    <text evidence="2">Belongs to the cation diffusion facilitator (CDF) transporter (TC 2.A.4) family. SLC30A subfamily.</text>
</comment>
<feature type="transmembrane region" description="Helical" evidence="7">
    <location>
        <begin position="12"/>
        <end position="31"/>
    </location>
</feature>
<protein>
    <submittedName>
        <fullName evidence="9">Putative di-tri-valent inorganic cation transporter</fullName>
    </submittedName>
</protein>
<dbReference type="InterPro" id="IPR058533">
    <property type="entry name" value="Cation_efflux_TM"/>
</dbReference>
<evidence type="ECO:0000256" key="3">
    <source>
        <dbReference type="ARBA" id="ARBA00022692"/>
    </source>
</evidence>
<dbReference type="OMA" id="RATKMYA"/>
<dbReference type="GO" id="GO:0016020">
    <property type="term" value="C:membrane"/>
    <property type="evidence" value="ECO:0007669"/>
    <property type="project" value="UniProtKB-SubCell"/>
</dbReference>
<dbReference type="PANTHER" id="PTHR45820">
    <property type="entry name" value="FI23527P1"/>
    <property type="match status" value="1"/>
</dbReference>
<keyword evidence="6 7" id="KW-0472">Membrane</keyword>
<evidence type="ECO:0000256" key="1">
    <source>
        <dbReference type="ARBA" id="ARBA00004141"/>
    </source>
</evidence>
<feature type="transmembrane region" description="Helical" evidence="7">
    <location>
        <begin position="116"/>
        <end position="137"/>
    </location>
</feature>
<evidence type="ECO:0000313" key="10">
    <source>
        <dbReference type="Proteomes" id="UP000234474"/>
    </source>
</evidence>